<gene>
    <name evidence="1" type="ORF">LCGC14_2540670</name>
</gene>
<dbReference type="EMBL" id="LAZR01041455">
    <property type="protein sequence ID" value="KKL11947.1"/>
    <property type="molecule type" value="Genomic_DNA"/>
</dbReference>
<dbReference type="AlphaFoldDB" id="A0A0F9BDK7"/>
<evidence type="ECO:0000313" key="1">
    <source>
        <dbReference type="EMBL" id="KKL11947.1"/>
    </source>
</evidence>
<protein>
    <submittedName>
        <fullName evidence="1">Uncharacterized protein</fullName>
    </submittedName>
</protein>
<name>A0A0F9BDK7_9ZZZZ</name>
<proteinExistence type="predicted"/>
<accession>A0A0F9BDK7</accession>
<comment type="caution">
    <text evidence="1">The sequence shown here is derived from an EMBL/GenBank/DDBJ whole genome shotgun (WGS) entry which is preliminary data.</text>
</comment>
<reference evidence="1" key="1">
    <citation type="journal article" date="2015" name="Nature">
        <title>Complex archaea that bridge the gap between prokaryotes and eukaryotes.</title>
        <authorList>
            <person name="Spang A."/>
            <person name="Saw J.H."/>
            <person name="Jorgensen S.L."/>
            <person name="Zaremba-Niedzwiedzka K."/>
            <person name="Martijn J."/>
            <person name="Lind A.E."/>
            <person name="van Eijk R."/>
            <person name="Schleper C."/>
            <person name="Guy L."/>
            <person name="Ettema T.J."/>
        </authorList>
    </citation>
    <scope>NUCLEOTIDE SEQUENCE</scope>
</reference>
<sequence>MKRQEAVQYQADHVGVIEGTDADFGMPLEAACEDCGGMVDLTAEITVQIMNHDGSKSEERMTEANARQLLLEVGTPPPPVMCDHHEEVVYG</sequence>
<organism evidence="1">
    <name type="scientific">marine sediment metagenome</name>
    <dbReference type="NCBI Taxonomy" id="412755"/>
    <lineage>
        <taxon>unclassified sequences</taxon>
        <taxon>metagenomes</taxon>
        <taxon>ecological metagenomes</taxon>
    </lineage>
</organism>